<dbReference type="Pfam" id="PF00400">
    <property type="entry name" value="WD40"/>
    <property type="match status" value="2"/>
</dbReference>
<dbReference type="PROSITE" id="PS00678">
    <property type="entry name" value="WD_REPEATS_1"/>
    <property type="match status" value="1"/>
</dbReference>
<dbReference type="Gene3D" id="2.130.10.10">
    <property type="entry name" value="YVTN repeat-like/Quinoprotein amine dehydrogenase"/>
    <property type="match status" value="1"/>
</dbReference>
<feature type="compositionally biased region" description="Low complexity" evidence="4">
    <location>
        <begin position="102"/>
        <end position="116"/>
    </location>
</feature>
<organism evidence="5 6">
    <name type="scientific">Equus przewalskii</name>
    <name type="common">Przewalski's horse</name>
    <name type="synonym">Equus caballus przewalskii</name>
    <dbReference type="NCBI Taxonomy" id="9798"/>
    <lineage>
        <taxon>Eukaryota</taxon>
        <taxon>Metazoa</taxon>
        <taxon>Chordata</taxon>
        <taxon>Craniata</taxon>
        <taxon>Vertebrata</taxon>
        <taxon>Euteleostomi</taxon>
        <taxon>Mammalia</taxon>
        <taxon>Eutheria</taxon>
        <taxon>Laurasiatheria</taxon>
        <taxon>Perissodactyla</taxon>
        <taxon>Equidae</taxon>
        <taxon>Equus</taxon>
    </lineage>
</organism>
<keyword evidence="1 3" id="KW-0853">WD repeat</keyword>
<feature type="repeat" description="WD" evidence="3">
    <location>
        <begin position="388"/>
        <end position="430"/>
    </location>
</feature>
<keyword evidence="5" id="KW-1185">Reference proteome</keyword>
<dbReference type="InterPro" id="IPR019775">
    <property type="entry name" value="WD40_repeat_CS"/>
</dbReference>
<dbReference type="PANTHER" id="PTHR19919">
    <property type="entry name" value="WD REPEAT CONTAINING PROTEIN"/>
    <property type="match status" value="1"/>
</dbReference>
<evidence type="ECO:0000256" key="3">
    <source>
        <dbReference type="PROSITE-ProRule" id="PRU00221"/>
    </source>
</evidence>
<name>A0ABM4JPB7_EQUPR</name>
<dbReference type="SUPFAM" id="SSF50978">
    <property type="entry name" value="WD40 repeat-like"/>
    <property type="match status" value="1"/>
</dbReference>
<sequence length="468" mass="52032">MPIARRFQKLQVQWPMRGSSCSKGRVRQPTAGAAAGVAWLPFERAGRRLKRKVVVVRAEGGLKVGSGPFVVVCCRGPASGLGRSCPPPPRLLSDPSVPGPAPRSTRAPPAAARCRPGPHCGPAAATMSLHGKRKEIYKYEAPWTVYAMNWSVRPDKRFRLALGSFVEEYNNKVQLVGLDEESSEFICRNTFDHPYPTTKLMWIPDTKGVYPDLLATSGDYLRVWRVGETETRLECLLNNNKNSDFCAPLTSFDWNEVDPYLLGTSSIDTTCTIWGLETGQVLGRVNLVSGHVKTQLIAHDKEVYDIAFSRAGGGRDMFASVGADGSVRMFDLRHLEHSTIIYEDPQHHPLLRLCWNKQDPNYLATMAMDGMEVVILDVRVPCTPVARLNNHRACVNGIAWAPHSSCHICTAADDHQALIWDIQQMPRAIEDPILAYTAEGEINNVQWASTQPDWIAICYNNCLEILRV</sequence>
<feature type="region of interest" description="Disordered" evidence="4">
    <location>
        <begin position="84"/>
        <end position="116"/>
    </location>
</feature>
<dbReference type="InterPro" id="IPR045159">
    <property type="entry name" value="DCAF7-like"/>
</dbReference>
<evidence type="ECO:0000256" key="2">
    <source>
        <dbReference type="ARBA" id="ARBA00022737"/>
    </source>
</evidence>
<dbReference type="Proteomes" id="UP001652662">
    <property type="component" value="Chromosome 10"/>
</dbReference>
<evidence type="ECO:0000256" key="1">
    <source>
        <dbReference type="ARBA" id="ARBA00022574"/>
    </source>
</evidence>
<dbReference type="PROSITE" id="PS50082">
    <property type="entry name" value="WD_REPEATS_2"/>
    <property type="match status" value="1"/>
</dbReference>
<protein>
    <submittedName>
        <fullName evidence="6">DDB1- and CUL4-associated factor 7 isoform X2</fullName>
    </submittedName>
</protein>
<evidence type="ECO:0000313" key="6">
    <source>
        <dbReference type="RefSeq" id="XP_070417775.1"/>
    </source>
</evidence>
<gene>
    <name evidence="6" type="primary">DCAF7</name>
</gene>
<dbReference type="InterPro" id="IPR036322">
    <property type="entry name" value="WD40_repeat_dom_sf"/>
</dbReference>
<dbReference type="SMART" id="SM00320">
    <property type="entry name" value="WD40"/>
    <property type="match status" value="5"/>
</dbReference>
<evidence type="ECO:0000256" key="4">
    <source>
        <dbReference type="SAM" id="MobiDB-lite"/>
    </source>
</evidence>
<evidence type="ECO:0000313" key="5">
    <source>
        <dbReference type="Proteomes" id="UP001652662"/>
    </source>
</evidence>
<dbReference type="InterPro" id="IPR015943">
    <property type="entry name" value="WD40/YVTN_repeat-like_dom_sf"/>
</dbReference>
<dbReference type="RefSeq" id="XP_070417775.1">
    <property type="nucleotide sequence ID" value="XM_070561674.1"/>
</dbReference>
<accession>A0ABM4JPB7</accession>
<keyword evidence="2" id="KW-0677">Repeat</keyword>
<dbReference type="InterPro" id="IPR001680">
    <property type="entry name" value="WD40_rpt"/>
</dbReference>
<proteinExistence type="predicted"/>
<reference evidence="6" key="1">
    <citation type="submission" date="2025-08" db="UniProtKB">
        <authorList>
            <consortium name="RefSeq"/>
        </authorList>
    </citation>
    <scope>IDENTIFICATION</scope>
    <source>
        <tissue evidence="6">Blood</tissue>
    </source>
</reference>
<dbReference type="GeneID" id="103549767"/>